<keyword evidence="1" id="KW-0732">Signal</keyword>
<evidence type="ECO:0000313" key="3">
    <source>
        <dbReference type="EMBL" id="TFB71837.1"/>
    </source>
</evidence>
<keyword evidence="4" id="KW-1185">Reference proteome</keyword>
<gene>
    <name evidence="3" type="ORF">E3O06_11275</name>
</gene>
<reference evidence="3 4" key="1">
    <citation type="submission" date="2019-03" db="EMBL/GenBank/DDBJ databases">
        <title>Genomics of glacier-inhabiting Cryobacterium strains.</title>
        <authorList>
            <person name="Liu Q."/>
            <person name="Xin Y.-H."/>
        </authorList>
    </citation>
    <scope>NUCLEOTIDE SEQUENCE [LARGE SCALE GENOMIC DNA]</scope>
    <source>
        <strain evidence="3 4">HLT2-23</strain>
    </source>
</reference>
<dbReference type="OrthoDB" id="8454826at2"/>
<dbReference type="Proteomes" id="UP000298173">
    <property type="component" value="Unassembled WGS sequence"/>
</dbReference>
<evidence type="ECO:0000256" key="1">
    <source>
        <dbReference type="ARBA" id="ARBA00022729"/>
    </source>
</evidence>
<dbReference type="SUPFAM" id="SSF53850">
    <property type="entry name" value="Periplasmic binding protein-like II"/>
    <property type="match status" value="1"/>
</dbReference>
<feature type="domain" description="Solute-binding protein family 3/N-terminal" evidence="2">
    <location>
        <begin position="4"/>
        <end position="225"/>
    </location>
</feature>
<dbReference type="InterPro" id="IPR001638">
    <property type="entry name" value="Solute-binding_3/MltF_N"/>
</dbReference>
<evidence type="ECO:0000259" key="2">
    <source>
        <dbReference type="SMART" id="SM00062"/>
    </source>
</evidence>
<sequence length="231" mass="24781">MSAALRLACIDSAAAPLFDLSPDGVQRTGYEPEVAQLVATELGLDLHWVFTAWENMIPLVQSGDADAVWCGQGMTEQRAREVTFTQPYAIFNESVLVRAGDPARGPDDLAGYRVGAIANSTNLALAHTFAGIIPVEFGASDDVFGDMIAALRAGTIDAFVDDDVVTVPLGADPDFDVAFTSPTANRWGVGLAHSNHTLRADIDRALTTLIADGRLQEIWHKWMPDLPFALA</sequence>
<evidence type="ECO:0000313" key="4">
    <source>
        <dbReference type="Proteomes" id="UP000298173"/>
    </source>
</evidence>
<organism evidence="3 4">
    <name type="scientific">Cryobacterium glaciale</name>
    <dbReference type="NCBI Taxonomy" id="1259145"/>
    <lineage>
        <taxon>Bacteria</taxon>
        <taxon>Bacillati</taxon>
        <taxon>Actinomycetota</taxon>
        <taxon>Actinomycetes</taxon>
        <taxon>Micrococcales</taxon>
        <taxon>Microbacteriaceae</taxon>
        <taxon>Cryobacterium</taxon>
    </lineage>
</organism>
<dbReference type="RefSeq" id="WP_134503488.1">
    <property type="nucleotide sequence ID" value="NZ_SOEY01000023.1"/>
</dbReference>
<accession>A0A4R8UWG2</accession>
<name>A0A4R8UWG2_9MICO</name>
<dbReference type="Gene3D" id="3.40.190.10">
    <property type="entry name" value="Periplasmic binding protein-like II"/>
    <property type="match status" value="2"/>
</dbReference>
<dbReference type="PANTHER" id="PTHR35936:SF19">
    <property type="entry name" value="AMINO-ACID-BINDING PROTEIN YXEM-RELATED"/>
    <property type="match status" value="1"/>
</dbReference>
<protein>
    <submittedName>
        <fullName evidence="3">Amino acid ABC transporter substrate-binding protein</fullName>
    </submittedName>
</protein>
<proteinExistence type="predicted"/>
<dbReference type="PANTHER" id="PTHR35936">
    <property type="entry name" value="MEMBRANE-BOUND LYTIC MUREIN TRANSGLYCOSYLASE F"/>
    <property type="match status" value="1"/>
</dbReference>
<dbReference type="EMBL" id="SOEY01000023">
    <property type="protein sequence ID" value="TFB71837.1"/>
    <property type="molecule type" value="Genomic_DNA"/>
</dbReference>
<dbReference type="CDD" id="cd13530">
    <property type="entry name" value="PBP2_peptides_like"/>
    <property type="match status" value="1"/>
</dbReference>
<dbReference type="AlphaFoldDB" id="A0A4R8UWG2"/>
<comment type="caution">
    <text evidence="3">The sequence shown here is derived from an EMBL/GenBank/DDBJ whole genome shotgun (WGS) entry which is preliminary data.</text>
</comment>
<dbReference type="Pfam" id="PF00497">
    <property type="entry name" value="SBP_bac_3"/>
    <property type="match status" value="1"/>
</dbReference>
<dbReference type="SMART" id="SM00062">
    <property type="entry name" value="PBPb"/>
    <property type="match status" value="1"/>
</dbReference>